<protein>
    <recommendedName>
        <fullName evidence="6">HotDog ACOT-type domain-containing protein</fullName>
    </recommendedName>
</protein>
<keyword evidence="2" id="KW-0677">Repeat</keyword>
<evidence type="ECO:0000259" key="6">
    <source>
        <dbReference type="PROSITE" id="PS51770"/>
    </source>
</evidence>
<accession>A0A835YF38</accession>
<organism evidence="7 8">
    <name type="scientific">Edaphochlamys debaryana</name>
    <dbReference type="NCBI Taxonomy" id="47281"/>
    <lineage>
        <taxon>Eukaryota</taxon>
        <taxon>Viridiplantae</taxon>
        <taxon>Chlorophyta</taxon>
        <taxon>core chlorophytes</taxon>
        <taxon>Chlorophyceae</taxon>
        <taxon>CS clade</taxon>
        <taxon>Chlamydomonadales</taxon>
        <taxon>Chlamydomonadales incertae sedis</taxon>
        <taxon>Edaphochlamys</taxon>
    </lineage>
</organism>
<comment type="similarity">
    <text evidence="1">Belongs to the acyl coenzyme A hydrolase family.</text>
</comment>
<evidence type="ECO:0000256" key="5">
    <source>
        <dbReference type="SAM" id="MobiDB-lite"/>
    </source>
</evidence>
<keyword evidence="3" id="KW-0378">Hydrolase</keyword>
<dbReference type="OrthoDB" id="331699at2759"/>
<evidence type="ECO:0000313" key="8">
    <source>
        <dbReference type="Proteomes" id="UP000612055"/>
    </source>
</evidence>
<feature type="compositionally biased region" description="Basic and acidic residues" evidence="5">
    <location>
        <begin position="119"/>
        <end position="131"/>
    </location>
</feature>
<evidence type="ECO:0000313" key="7">
    <source>
        <dbReference type="EMBL" id="KAG2501737.1"/>
    </source>
</evidence>
<evidence type="ECO:0000256" key="4">
    <source>
        <dbReference type="ARBA" id="ARBA00022946"/>
    </source>
</evidence>
<dbReference type="InterPro" id="IPR033120">
    <property type="entry name" value="HOTDOG_ACOT"/>
</dbReference>
<feature type="compositionally biased region" description="Basic and acidic residues" evidence="5">
    <location>
        <begin position="471"/>
        <end position="481"/>
    </location>
</feature>
<keyword evidence="4" id="KW-0809">Transit peptide</keyword>
<dbReference type="GO" id="GO:0047617">
    <property type="term" value="F:fatty acyl-CoA hydrolase activity"/>
    <property type="evidence" value="ECO:0007669"/>
    <property type="project" value="TreeGrafter"/>
</dbReference>
<dbReference type="InterPro" id="IPR029069">
    <property type="entry name" value="HotDog_dom_sf"/>
</dbReference>
<evidence type="ECO:0000256" key="2">
    <source>
        <dbReference type="ARBA" id="ARBA00022737"/>
    </source>
</evidence>
<feature type="region of interest" description="Disordered" evidence="5">
    <location>
        <begin position="72"/>
        <end position="211"/>
    </location>
</feature>
<dbReference type="AlphaFoldDB" id="A0A835YF38"/>
<dbReference type="SUPFAM" id="SSF54637">
    <property type="entry name" value="Thioesterase/thiol ester dehydrase-isomerase"/>
    <property type="match status" value="1"/>
</dbReference>
<feature type="compositionally biased region" description="Low complexity" evidence="5">
    <location>
        <begin position="482"/>
        <end position="491"/>
    </location>
</feature>
<dbReference type="GO" id="GO:0006637">
    <property type="term" value="P:acyl-CoA metabolic process"/>
    <property type="evidence" value="ECO:0007669"/>
    <property type="project" value="TreeGrafter"/>
</dbReference>
<dbReference type="PANTHER" id="PTHR12655">
    <property type="entry name" value="ACYL-COA THIOESTERASE"/>
    <property type="match status" value="1"/>
</dbReference>
<feature type="domain" description="HotDog ACOT-type" evidence="6">
    <location>
        <begin position="519"/>
        <end position="642"/>
    </location>
</feature>
<comment type="caution">
    <text evidence="7">The sequence shown here is derived from an EMBL/GenBank/DDBJ whole genome shotgun (WGS) entry which is preliminary data.</text>
</comment>
<feature type="region of interest" description="Disordered" evidence="5">
    <location>
        <begin position="365"/>
        <end position="420"/>
    </location>
</feature>
<feature type="compositionally biased region" description="Polar residues" evidence="5">
    <location>
        <begin position="99"/>
        <end position="110"/>
    </location>
</feature>
<reference evidence="7" key="1">
    <citation type="journal article" date="2020" name="bioRxiv">
        <title>Comparative genomics of Chlamydomonas.</title>
        <authorList>
            <person name="Craig R.J."/>
            <person name="Hasan A.R."/>
            <person name="Ness R.W."/>
            <person name="Keightley P.D."/>
        </authorList>
    </citation>
    <scope>NUCLEOTIDE SEQUENCE</scope>
    <source>
        <strain evidence="7">CCAP 11/70</strain>
    </source>
</reference>
<feature type="compositionally biased region" description="Low complexity" evidence="5">
    <location>
        <begin position="152"/>
        <end position="190"/>
    </location>
</feature>
<proteinExistence type="inferred from homology"/>
<dbReference type="EMBL" id="JAEHOE010000001">
    <property type="protein sequence ID" value="KAG2501737.1"/>
    <property type="molecule type" value="Genomic_DNA"/>
</dbReference>
<keyword evidence="8" id="KW-1185">Reference proteome</keyword>
<evidence type="ECO:0000256" key="3">
    <source>
        <dbReference type="ARBA" id="ARBA00022801"/>
    </source>
</evidence>
<gene>
    <name evidence="7" type="ORF">HYH03_000237</name>
</gene>
<sequence length="717" mass="74429">MALGAVHPYLRFLRKCLSAPRLRPPPPPARLSRITSSGDLRWLLPFTYPIHGYRGRGFEERHLQLWLVESSQPHPAPHPVPQQAGHARPPTTEPAAPSQGLSHDTPSTLGTGEAAGSGHKSEAHSAAHAHSDAASGRPAVVGHNSSGGGPGHQHAGTGPHHTSSGGHAAVHLHAPSHPPLHLASHTPGQPHGHGRAPGPAPGPAQPPASFQYHPRFSREAVGQAHSYLEVFYPFTQRPDLWAAYHRPGLPGLDPALLIEDMDTFAADVAARHLGLGPLDGSDRMLMTATLERLCYHLHTAPGDGLAGAGVGAETVEEAAAEGSQGVPTGAPALPVELVDMRMSGQVTWVGRSSLEVVLQMTAAGDAPTASATEPATTTNPGAASASSHPRSHPLPSQTPLPHSHPAASHDSDPSPSPSLAQTVALRPGQLVASAEFLMALRDASLRRSVEAPPLHPGDALERELFRLGRERNRQRQARREAAAAAAAAAAGRGEGKGEARAPGAWEVAAALAGGAVPVGETEVHRSCVCRYEDRNTSGTIFGGHLLRLGYEAAAAAAEAHARAPCELLWLEETAITAPARVGDRLDAVGRVVWTDAEEAGAEDAGGPEAGVATGAEAEGLEEGARVMRIVVRVRRYDGSKGADPGQYVNAMTLAAAFLAPPGVRLRRVVATTAEEEAEAATAQRRHARVVAGLAAAEQGLATEAALEAEAEAAGTSR</sequence>
<dbReference type="Proteomes" id="UP000612055">
    <property type="component" value="Unassembled WGS sequence"/>
</dbReference>
<feature type="compositionally biased region" description="Low complexity" evidence="5">
    <location>
        <begin position="366"/>
        <end position="406"/>
    </location>
</feature>
<feature type="region of interest" description="Disordered" evidence="5">
    <location>
        <begin position="471"/>
        <end position="498"/>
    </location>
</feature>
<evidence type="ECO:0000256" key="1">
    <source>
        <dbReference type="ARBA" id="ARBA00010458"/>
    </source>
</evidence>
<dbReference type="PANTHER" id="PTHR12655:SF8">
    <property type="entry name" value="HOTDOG ACOT-TYPE DOMAIN-CONTAINING PROTEIN"/>
    <property type="match status" value="1"/>
</dbReference>
<dbReference type="PROSITE" id="PS51770">
    <property type="entry name" value="HOTDOG_ACOT"/>
    <property type="match status" value="1"/>
</dbReference>
<dbReference type="Gene3D" id="3.10.129.10">
    <property type="entry name" value="Hotdog Thioesterase"/>
    <property type="match status" value="2"/>
</dbReference>
<name>A0A835YF38_9CHLO</name>